<dbReference type="AlphaFoldDB" id="A0A5M8P487"/>
<dbReference type="EMBL" id="SNRX01000002">
    <property type="protein sequence ID" value="KAA6303374.1"/>
    <property type="molecule type" value="Genomic_DNA"/>
</dbReference>
<protein>
    <submittedName>
        <fullName evidence="1">Uncharacterized protein</fullName>
    </submittedName>
</protein>
<evidence type="ECO:0000313" key="2">
    <source>
        <dbReference type="EMBL" id="KAA6303374.1"/>
    </source>
</evidence>
<evidence type="ECO:0000313" key="1">
    <source>
        <dbReference type="EMBL" id="KAA6303273.1"/>
    </source>
</evidence>
<accession>A0A5M8P487</accession>
<proteinExistence type="predicted"/>
<reference evidence="1 3" key="1">
    <citation type="submission" date="2019-03" db="EMBL/GenBank/DDBJ databases">
        <title>Single cell metagenomics reveals metabolic interactions within the superorganism composed of flagellate Streblomastix strix and complex community of Bacteroidetes bacteria on its surface.</title>
        <authorList>
            <person name="Treitli S.C."/>
            <person name="Kolisko M."/>
            <person name="Husnik F."/>
            <person name="Keeling P."/>
            <person name="Hampl V."/>
        </authorList>
    </citation>
    <scope>NUCLEOTIDE SEQUENCE [LARGE SCALE GENOMIC DNA]</scope>
    <source>
        <strain evidence="1">St1</strain>
    </source>
</reference>
<evidence type="ECO:0000313" key="3">
    <source>
        <dbReference type="Proteomes" id="UP000324575"/>
    </source>
</evidence>
<gene>
    <name evidence="1" type="ORF">EZS26_000433</name>
    <name evidence="2" type="ORF">EZS26_000534</name>
</gene>
<dbReference type="Proteomes" id="UP000324575">
    <property type="component" value="Unassembled WGS sequence"/>
</dbReference>
<organism evidence="1 3">
    <name type="scientific">Candidatus Ordinivivax streblomastigis</name>
    <dbReference type="NCBI Taxonomy" id="2540710"/>
    <lineage>
        <taxon>Bacteria</taxon>
        <taxon>Pseudomonadati</taxon>
        <taxon>Bacteroidota</taxon>
        <taxon>Bacteroidia</taxon>
        <taxon>Bacteroidales</taxon>
        <taxon>Candidatus Ordinivivax</taxon>
    </lineage>
</organism>
<dbReference type="EMBL" id="SNRX01000002">
    <property type="protein sequence ID" value="KAA6303273.1"/>
    <property type="molecule type" value="Genomic_DNA"/>
</dbReference>
<comment type="caution">
    <text evidence="1">The sequence shown here is derived from an EMBL/GenBank/DDBJ whole genome shotgun (WGS) entry which is preliminary data.</text>
</comment>
<name>A0A5M8P487_9BACT</name>
<sequence>MDIITLATTALSLVTPFLIKTGEKFAEGVGEDIWNLLKKPFSKKEQKSLEVNIQNDLEREKIIKEIIAKINFDRKYKTELENAVINAQETLIAHNQQNINNNGNIEKQVNIQNVIGNINL</sequence>